<reference evidence="2 3" key="1">
    <citation type="journal article" date="2021" name="BMC Biol.">
        <title>Horizontally acquired antibacterial genes associated with adaptive radiation of ladybird beetles.</title>
        <authorList>
            <person name="Li H.S."/>
            <person name="Tang X.F."/>
            <person name="Huang Y.H."/>
            <person name="Xu Z.Y."/>
            <person name="Chen M.L."/>
            <person name="Du X.Y."/>
            <person name="Qiu B.Y."/>
            <person name="Chen P.T."/>
            <person name="Zhang W."/>
            <person name="Slipinski A."/>
            <person name="Escalona H.E."/>
            <person name="Waterhouse R.M."/>
            <person name="Zwick A."/>
            <person name="Pang H."/>
        </authorList>
    </citation>
    <scope>NUCLEOTIDE SEQUENCE [LARGE SCALE GENOMIC DNA]</scope>
    <source>
        <strain evidence="2">SYSU2018</strain>
    </source>
</reference>
<dbReference type="EMBL" id="JABFTP020000042">
    <property type="protein sequence ID" value="KAL3271781.1"/>
    <property type="molecule type" value="Genomic_DNA"/>
</dbReference>
<sequence length="101" mass="11980">MRWTDEKTVKFVELYLSCLWDNTSTNYSNKQLRDSAIQSIVNEMEIEVFGPNDVENKIKIYGPHTHRKSAKLRKARNQVLVLKIYSRHEMVQYNGQIPQEH</sequence>
<dbReference type="InterPro" id="IPR006578">
    <property type="entry name" value="MADF-dom"/>
</dbReference>
<protein>
    <recommendedName>
        <fullName evidence="1">MADF domain-containing protein</fullName>
    </recommendedName>
</protein>
<keyword evidence="3" id="KW-1185">Reference proteome</keyword>
<gene>
    <name evidence="2" type="ORF">HHI36_022251</name>
</gene>
<proteinExistence type="predicted"/>
<dbReference type="Proteomes" id="UP001516400">
    <property type="component" value="Unassembled WGS sequence"/>
</dbReference>
<evidence type="ECO:0000313" key="3">
    <source>
        <dbReference type="Proteomes" id="UP001516400"/>
    </source>
</evidence>
<organism evidence="2 3">
    <name type="scientific">Cryptolaemus montrouzieri</name>
    <dbReference type="NCBI Taxonomy" id="559131"/>
    <lineage>
        <taxon>Eukaryota</taxon>
        <taxon>Metazoa</taxon>
        <taxon>Ecdysozoa</taxon>
        <taxon>Arthropoda</taxon>
        <taxon>Hexapoda</taxon>
        <taxon>Insecta</taxon>
        <taxon>Pterygota</taxon>
        <taxon>Neoptera</taxon>
        <taxon>Endopterygota</taxon>
        <taxon>Coleoptera</taxon>
        <taxon>Polyphaga</taxon>
        <taxon>Cucujiformia</taxon>
        <taxon>Coccinelloidea</taxon>
        <taxon>Coccinellidae</taxon>
        <taxon>Scymninae</taxon>
        <taxon>Scymnini</taxon>
        <taxon>Cryptolaemus</taxon>
    </lineage>
</organism>
<dbReference type="Pfam" id="PF10545">
    <property type="entry name" value="MADF_DNA_bdg"/>
    <property type="match status" value="1"/>
</dbReference>
<comment type="caution">
    <text evidence="2">The sequence shown here is derived from an EMBL/GenBank/DDBJ whole genome shotgun (WGS) entry which is preliminary data.</text>
</comment>
<name>A0ABD2N022_9CUCU</name>
<feature type="domain" description="MADF" evidence="1">
    <location>
        <begin position="17"/>
        <end position="59"/>
    </location>
</feature>
<dbReference type="PANTHER" id="PTHR21505:SF12">
    <property type="entry name" value="MADF DOMAIN-CONTAINING PROTEIN-RELATED"/>
    <property type="match status" value="1"/>
</dbReference>
<accession>A0ABD2N022</accession>
<dbReference type="AlphaFoldDB" id="A0ABD2N022"/>
<evidence type="ECO:0000313" key="2">
    <source>
        <dbReference type="EMBL" id="KAL3271781.1"/>
    </source>
</evidence>
<dbReference type="PANTHER" id="PTHR21505">
    <property type="entry name" value="MADF DOMAIN-CONTAINING PROTEIN-RELATED"/>
    <property type="match status" value="1"/>
</dbReference>
<evidence type="ECO:0000259" key="1">
    <source>
        <dbReference type="Pfam" id="PF10545"/>
    </source>
</evidence>